<comment type="miscellaneous">
    <text evidence="13">The active site is a redox-active disulfide bond.</text>
</comment>
<dbReference type="EMBL" id="CP003539">
    <property type="protein sequence ID" value="AFX99638.1"/>
    <property type="molecule type" value="Genomic_DNA"/>
</dbReference>
<name>K7Z647_9PROT</name>
<feature type="binding site" evidence="11">
    <location>
        <begin position="321"/>
        <end position="324"/>
    </location>
    <ligand>
        <name>FAD</name>
        <dbReference type="ChEBI" id="CHEBI:57692"/>
    </ligand>
</feature>
<dbReference type="InterPro" id="IPR023753">
    <property type="entry name" value="FAD/NAD-binding_dom"/>
</dbReference>
<dbReference type="eggNOG" id="COG1249">
    <property type="taxonomic scope" value="Bacteria"/>
</dbReference>
<dbReference type="RefSeq" id="WP_015089136.1">
    <property type="nucleotide sequence ID" value="NC_019566.1"/>
</dbReference>
<dbReference type="InterPro" id="IPR006258">
    <property type="entry name" value="Lipoamide_DH"/>
</dbReference>
<dbReference type="PROSITE" id="PS00076">
    <property type="entry name" value="PYRIDINE_REDOX_1"/>
    <property type="match status" value="1"/>
</dbReference>
<feature type="active site" description="Proton acceptor" evidence="10">
    <location>
        <position position="447"/>
    </location>
</feature>
<dbReference type="Pfam" id="PF07992">
    <property type="entry name" value="Pyr_redox_2"/>
    <property type="match status" value="1"/>
</dbReference>
<gene>
    <name evidence="16" type="primary">lpdA</name>
    <name evidence="16" type="ORF">A1OE_1469</name>
</gene>
<feature type="disulfide bond" description="Redox-active" evidence="12">
    <location>
        <begin position="43"/>
        <end position="48"/>
    </location>
</feature>
<feature type="binding site" evidence="11">
    <location>
        <position position="274"/>
    </location>
    <ligand>
        <name>NAD(+)</name>
        <dbReference type="ChEBI" id="CHEBI:57540"/>
    </ligand>
</feature>
<accession>K7Z647</accession>
<dbReference type="GO" id="GO:0006103">
    <property type="term" value="P:2-oxoglutarate metabolic process"/>
    <property type="evidence" value="ECO:0007669"/>
    <property type="project" value="TreeGrafter"/>
</dbReference>
<keyword evidence="4 11" id="KW-0274">FAD</keyword>
<evidence type="ECO:0000256" key="9">
    <source>
        <dbReference type="ARBA" id="ARBA00049187"/>
    </source>
</evidence>
<dbReference type="Gene3D" id="3.30.390.30">
    <property type="match status" value="1"/>
</dbReference>
<comment type="cofactor">
    <cofactor evidence="11 13">
        <name>FAD</name>
        <dbReference type="ChEBI" id="CHEBI:57692"/>
    </cofactor>
    <text evidence="11 13">Binds 1 FAD per subunit.</text>
</comment>
<feature type="binding site" evidence="11">
    <location>
        <begin position="145"/>
        <end position="147"/>
    </location>
    <ligand>
        <name>FAD</name>
        <dbReference type="ChEBI" id="CHEBI:57692"/>
    </ligand>
</feature>
<evidence type="ECO:0000256" key="13">
    <source>
        <dbReference type="RuleBase" id="RU003692"/>
    </source>
</evidence>
<dbReference type="SUPFAM" id="SSF51905">
    <property type="entry name" value="FAD/NAD(P)-binding domain"/>
    <property type="match status" value="1"/>
</dbReference>
<dbReference type="InterPro" id="IPR001100">
    <property type="entry name" value="Pyr_nuc-diS_OxRdtase"/>
</dbReference>
<keyword evidence="17" id="KW-1185">Reference proteome</keyword>
<keyword evidence="11" id="KW-0547">Nucleotide-binding</keyword>
<dbReference type="PATRIC" id="fig|1193729.4.peg.768"/>
<feature type="domain" description="FAD/NAD(P)-binding" evidence="15">
    <location>
        <begin position="5"/>
        <end position="330"/>
    </location>
</feature>
<dbReference type="PRINTS" id="PR00411">
    <property type="entry name" value="PNDRDTASEI"/>
</dbReference>
<dbReference type="HOGENOM" id="CLU_016755_0_1_5"/>
<keyword evidence="5 13" id="KW-0560">Oxidoreductase</keyword>
<comment type="catalytic activity">
    <reaction evidence="9 13">
        <text>N(6)-[(R)-dihydrolipoyl]-L-lysyl-[protein] + NAD(+) = N(6)-[(R)-lipoyl]-L-lysyl-[protein] + NADH + H(+)</text>
        <dbReference type="Rhea" id="RHEA:15045"/>
        <dbReference type="Rhea" id="RHEA-COMP:10474"/>
        <dbReference type="Rhea" id="RHEA-COMP:10475"/>
        <dbReference type="ChEBI" id="CHEBI:15378"/>
        <dbReference type="ChEBI" id="CHEBI:57540"/>
        <dbReference type="ChEBI" id="CHEBI:57945"/>
        <dbReference type="ChEBI" id="CHEBI:83099"/>
        <dbReference type="ChEBI" id="CHEBI:83100"/>
        <dbReference type="EC" id="1.8.1.4"/>
    </reaction>
</comment>
<evidence type="ECO:0000256" key="5">
    <source>
        <dbReference type="ARBA" id="ARBA00023002"/>
    </source>
</evidence>
<dbReference type="AlphaFoldDB" id="K7Z647"/>
<dbReference type="GO" id="GO:0004148">
    <property type="term" value="F:dihydrolipoyl dehydrogenase (NADH) activity"/>
    <property type="evidence" value="ECO:0007669"/>
    <property type="project" value="UniProtKB-EC"/>
</dbReference>
<evidence type="ECO:0000256" key="2">
    <source>
        <dbReference type="ARBA" id="ARBA00012608"/>
    </source>
</evidence>
<feature type="binding site" evidence="11">
    <location>
        <position position="205"/>
    </location>
    <ligand>
        <name>NAD(+)</name>
        <dbReference type="ChEBI" id="CHEBI:57540"/>
    </ligand>
</feature>
<feature type="binding site" evidence="11">
    <location>
        <position position="315"/>
    </location>
    <ligand>
        <name>FAD</name>
        <dbReference type="ChEBI" id="CHEBI:57692"/>
    </ligand>
</feature>
<dbReference type="PRINTS" id="PR00368">
    <property type="entry name" value="FADPNR"/>
</dbReference>
<dbReference type="InterPro" id="IPR004099">
    <property type="entry name" value="Pyr_nucl-diS_OxRdtase_dimer"/>
</dbReference>
<dbReference type="STRING" id="1193729.A1OE_1469"/>
<dbReference type="NCBIfam" id="TIGR01350">
    <property type="entry name" value="lipoamide_DH"/>
    <property type="match status" value="1"/>
</dbReference>
<evidence type="ECO:0000256" key="11">
    <source>
        <dbReference type="PIRSR" id="PIRSR000350-3"/>
    </source>
</evidence>
<evidence type="ECO:0000256" key="4">
    <source>
        <dbReference type="ARBA" id="ARBA00022827"/>
    </source>
</evidence>
<dbReference type="Gene3D" id="3.50.50.60">
    <property type="entry name" value="FAD/NAD(P)-binding domain"/>
    <property type="match status" value="2"/>
</dbReference>
<keyword evidence="7" id="KW-1015">Disulfide bond</keyword>
<evidence type="ECO:0000256" key="1">
    <source>
        <dbReference type="ARBA" id="ARBA00007532"/>
    </source>
</evidence>
<evidence type="ECO:0000259" key="15">
    <source>
        <dbReference type="Pfam" id="PF07992"/>
    </source>
</evidence>
<protein>
    <recommendedName>
        <fullName evidence="2 13">Dihydrolipoyl dehydrogenase</fullName>
        <ecNumber evidence="2 13">1.8.1.4</ecNumber>
    </recommendedName>
</protein>
<dbReference type="EC" id="1.8.1.4" evidence="2 13"/>
<feature type="binding site" evidence="11">
    <location>
        <position position="52"/>
    </location>
    <ligand>
        <name>FAD</name>
        <dbReference type="ChEBI" id="CHEBI:57692"/>
    </ligand>
</feature>
<evidence type="ECO:0000313" key="17">
    <source>
        <dbReference type="Proteomes" id="UP000010077"/>
    </source>
</evidence>
<organism evidence="16 17">
    <name type="scientific">Candidatus Endolissoclinum faulkneri L2</name>
    <dbReference type="NCBI Taxonomy" id="1193729"/>
    <lineage>
        <taxon>Bacteria</taxon>
        <taxon>Pseudomonadati</taxon>
        <taxon>Pseudomonadota</taxon>
        <taxon>Alphaproteobacteria</taxon>
        <taxon>Rhodospirillales</taxon>
        <taxon>Rhodospirillaceae</taxon>
        <taxon>Candidatus Endolissoclinum</taxon>
    </lineage>
</organism>
<dbReference type="Pfam" id="PF02852">
    <property type="entry name" value="Pyr_redox_dim"/>
    <property type="match status" value="1"/>
</dbReference>
<dbReference type="PANTHER" id="PTHR22912">
    <property type="entry name" value="DISULFIDE OXIDOREDUCTASE"/>
    <property type="match status" value="1"/>
</dbReference>
<evidence type="ECO:0000256" key="8">
    <source>
        <dbReference type="ARBA" id="ARBA00023284"/>
    </source>
</evidence>
<dbReference type="Proteomes" id="UP000010077">
    <property type="component" value="Chromosome"/>
</dbReference>
<comment type="similarity">
    <text evidence="1 13">Belongs to the class-I pyridine nucleotide-disulfide oxidoreductase family.</text>
</comment>
<dbReference type="GO" id="GO:0005737">
    <property type="term" value="C:cytoplasm"/>
    <property type="evidence" value="ECO:0007669"/>
    <property type="project" value="UniProtKB-ARBA"/>
</dbReference>
<evidence type="ECO:0000256" key="3">
    <source>
        <dbReference type="ARBA" id="ARBA00022630"/>
    </source>
</evidence>
<keyword evidence="8 13" id="KW-0676">Redox-active center</keyword>
<evidence type="ECO:0000256" key="12">
    <source>
        <dbReference type="PIRSR" id="PIRSR000350-4"/>
    </source>
</evidence>
<feature type="domain" description="Pyridine nucleotide-disulphide oxidoreductase dimerisation" evidence="14">
    <location>
        <begin position="349"/>
        <end position="458"/>
    </location>
</feature>
<dbReference type="PIRSF" id="PIRSF000350">
    <property type="entry name" value="Mercury_reductase_MerA"/>
    <property type="match status" value="1"/>
</dbReference>
<dbReference type="GO" id="GO:0050660">
    <property type="term" value="F:flavin adenine dinucleotide binding"/>
    <property type="evidence" value="ECO:0007669"/>
    <property type="project" value="InterPro"/>
</dbReference>
<dbReference type="SUPFAM" id="SSF55424">
    <property type="entry name" value="FAD/NAD-linked reductases, dimerisation (C-terminal) domain"/>
    <property type="match status" value="1"/>
</dbReference>
<feature type="binding site" evidence="11">
    <location>
        <begin position="182"/>
        <end position="189"/>
    </location>
    <ligand>
        <name>NAD(+)</name>
        <dbReference type="ChEBI" id="CHEBI:57540"/>
    </ligand>
</feature>
<dbReference type="PANTHER" id="PTHR22912:SF151">
    <property type="entry name" value="DIHYDROLIPOYL DEHYDROGENASE, MITOCHONDRIAL"/>
    <property type="match status" value="1"/>
</dbReference>
<evidence type="ECO:0000256" key="10">
    <source>
        <dbReference type="PIRSR" id="PIRSR000350-2"/>
    </source>
</evidence>
<proteinExistence type="inferred from homology"/>
<evidence type="ECO:0000313" key="16">
    <source>
        <dbReference type="EMBL" id="AFX99638.1"/>
    </source>
</evidence>
<dbReference type="KEGG" id="thal:A1OE_1469"/>
<dbReference type="OrthoDB" id="9764616at2"/>
<evidence type="ECO:0000256" key="7">
    <source>
        <dbReference type="ARBA" id="ARBA00023157"/>
    </source>
</evidence>
<reference evidence="16 17" key="1">
    <citation type="journal article" date="2012" name="Proc. Natl. Acad. Sci. U.S.A.">
        <title>Genome streamlining and chemical defense in a coral reef symbiosis.</title>
        <authorList>
            <person name="Kwan J.C."/>
            <person name="Donia M.S."/>
            <person name="Han A.W."/>
            <person name="Hirose E."/>
            <person name="Haygood M.G."/>
            <person name="Schmidt E.W."/>
        </authorList>
    </citation>
    <scope>NUCLEOTIDE SEQUENCE [LARGE SCALE GENOMIC DNA]</scope>
    <source>
        <strain evidence="16 17">L2</strain>
    </source>
</reference>
<keyword evidence="6 11" id="KW-0520">NAD</keyword>
<dbReference type="InterPro" id="IPR050151">
    <property type="entry name" value="Class-I_Pyr_Nuc-Dis_Oxidored"/>
</dbReference>
<sequence length="468" mass="50949">MSIDYDIVVIGSGPGGYVAAIRGSQLGLKIACVERHRSLGGTCLNIGCIPSKTLLNASEKYLEVEQRLDHFGIEVSPPKLNINKLMEKKTEIVNNLTEGIKFLFKKNNVDWLQGVAKITEPGKVEIVTPGGDKKIVKCHNTLIATGSKAISIPGIKVDEKHIITSTGALNLTCVPKQLIVIGGGVIGLELGSVWKRFGAKVTVVEFLDRIIPTMDQELGKLFKRAMEKQGIDFRMSTKVTQAKLNNNHVKLTIKNTTGKTTEELNGDVVLIATGRRPYHKGLGLEDVRIKCDEYGFIKVDQDFQTNIDGIYAIGDVINGPMLAHKAEEDAIAVVEIIAGQSGKVNYDLVPKIIYTWPEVASVGNTEEQLKESKIEYHRGVFPFSANSRARANVDTEGQVKILADKNTHQVLGAHIIGPNAGTLIHEICVIMEFGGAAEDIARICHGHPTLNEAIKEAAMAIADQTIHI</sequence>
<evidence type="ECO:0000256" key="6">
    <source>
        <dbReference type="ARBA" id="ARBA00023027"/>
    </source>
</evidence>
<dbReference type="InterPro" id="IPR012999">
    <property type="entry name" value="Pyr_OxRdtase_I_AS"/>
</dbReference>
<evidence type="ECO:0000259" key="14">
    <source>
        <dbReference type="Pfam" id="PF02852"/>
    </source>
</evidence>
<dbReference type="InterPro" id="IPR016156">
    <property type="entry name" value="FAD/NAD-linked_Rdtase_dimer_sf"/>
</dbReference>
<keyword evidence="3 13" id="KW-0285">Flavoprotein</keyword>
<dbReference type="FunFam" id="3.30.390.30:FF:000001">
    <property type="entry name" value="Dihydrolipoyl dehydrogenase"/>
    <property type="match status" value="1"/>
</dbReference>
<dbReference type="InterPro" id="IPR036188">
    <property type="entry name" value="FAD/NAD-bd_sf"/>
</dbReference>